<evidence type="ECO:0000313" key="2">
    <source>
        <dbReference type="Proteomes" id="UP000193067"/>
    </source>
</evidence>
<organism evidence="1 2">
    <name type="scientific">Trametes coccinea (strain BRFM310)</name>
    <name type="common">Pycnoporus coccineus</name>
    <dbReference type="NCBI Taxonomy" id="1353009"/>
    <lineage>
        <taxon>Eukaryota</taxon>
        <taxon>Fungi</taxon>
        <taxon>Dikarya</taxon>
        <taxon>Basidiomycota</taxon>
        <taxon>Agaricomycotina</taxon>
        <taxon>Agaricomycetes</taxon>
        <taxon>Polyporales</taxon>
        <taxon>Polyporaceae</taxon>
        <taxon>Trametes</taxon>
    </lineage>
</organism>
<accession>A0A1Y2IDY0</accession>
<protein>
    <submittedName>
        <fullName evidence="1">Uncharacterized protein</fullName>
    </submittedName>
</protein>
<name>A0A1Y2IDY0_TRAC3</name>
<dbReference type="Proteomes" id="UP000193067">
    <property type="component" value="Unassembled WGS sequence"/>
</dbReference>
<dbReference type="EMBL" id="KZ084128">
    <property type="protein sequence ID" value="OSC99334.1"/>
    <property type="molecule type" value="Genomic_DNA"/>
</dbReference>
<proteinExistence type="predicted"/>
<dbReference type="AlphaFoldDB" id="A0A1Y2IDY0"/>
<reference evidence="1 2" key="1">
    <citation type="journal article" date="2015" name="Biotechnol. Biofuels">
        <title>Enhanced degradation of softwood versus hardwood by the white-rot fungus Pycnoporus coccineus.</title>
        <authorList>
            <person name="Couturier M."/>
            <person name="Navarro D."/>
            <person name="Chevret D."/>
            <person name="Henrissat B."/>
            <person name="Piumi F."/>
            <person name="Ruiz-Duenas F.J."/>
            <person name="Martinez A.T."/>
            <person name="Grigoriev I.V."/>
            <person name="Riley R."/>
            <person name="Lipzen A."/>
            <person name="Berrin J.G."/>
            <person name="Master E.R."/>
            <person name="Rosso M.N."/>
        </authorList>
    </citation>
    <scope>NUCLEOTIDE SEQUENCE [LARGE SCALE GENOMIC DNA]</scope>
    <source>
        <strain evidence="1 2">BRFM310</strain>
    </source>
</reference>
<sequence>MSCTAFRGLSPDLRKSSLRTPPRPLVLAVFLRCYEQTASKDRPLAPAWSLISACPCSSCLPQRDDRRSPAKPSHLVLCVCEPHIILPVPSRARAGPSDCCRTAREERLLIGTPASPPCLWKGYLLVLPLIHGPPESYDRVRSDRQVRLYPARYRTVWHKAVKTAFLRPLSEKMMSGTALNGLTSFSRPSSPLCTRRHNERSSF</sequence>
<keyword evidence="2" id="KW-1185">Reference proteome</keyword>
<evidence type="ECO:0000313" key="1">
    <source>
        <dbReference type="EMBL" id="OSC99334.1"/>
    </source>
</evidence>
<gene>
    <name evidence="1" type="ORF">PYCCODRAFT_834451</name>
</gene>